<evidence type="ECO:0000256" key="6">
    <source>
        <dbReference type="RuleBase" id="RU363076"/>
    </source>
</evidence>
<dbReference type="Pfam" id="PF02104">
    <property type="entry name" value="SURF1"/>
    <property type="match status" value="1"/>
</dbReference>
<keyword evidence="3 6" id="KW-0812">Transmembrane</keyword>
<feature type="coiled-coil region" evidence="7">
    <location>
        <begin position="15"/>
        <end position="42"/>
    </location>
</feature>
<evidence type="ECO:0000256" key="5">
    <source>
        <dbReference type="ARBA" id="ARBA00023136"/>
    </source>
</evidence>
<evidence type="ECO:0000256" key="2">
    <source>
        <dbReference type="ARBA" id="ARBA00007165"/>
    </source>
</evidence>
<evidence type="ECO:0000256" key="4">
    <source>
        <dbReference type="ARBA" id="ARBA00022989"/>
    </source>
</evidence>
<dbReference type="PANTHER" id="PTHR23427">
    <property type="entry name" value="SURFEIT LOCUS PROTEIN"/>
    <property type="match status" value="1"/>
</dbReference>
<dbReference type="InterPro" id="IPR002994">
    <property type="entry name" value="Surf1/Shy1"/>
</dbReference>
<comment type="caution">
    <text evidence="8">The sequence shown here is derived from an EMBL/GenBank/DDBJ whole genome shotgun (WGS) entry which is preliminary data.</text>
</comment>
<evidence type="ECO:0000313" key="9">
    <source>
        <dbReference type="Proteomes" id="UP001630969"/>
    </source>
</evidence>
<keyword evidence="4 6" id="KW-1133">Transmembrane helix</keyword>
<comment type="similarity">
    <text evidence="2 6">Belongs to the SURF1 family.</text>
</comment>
<keyword evidence="9" id="KW-1185">Reference proteome</keyword>
<organism evidence="8 9">
    <name type="scientific">Aeromonas bivalvium</name>
    <dbReference type="NCBI Taxonomy" id="440079"/>
    <lineage>
        <taxon>Bacteria</taxon>
        <taxon>Pseudomonadati</taxon>
        <taxon>Pseudomonadota</taxon>
        <taxon>Gammaproteobacteria</taxon>
        <taxon>Aeromonadales</taxon>
        <taxon>Aeromonadaceae</taxon>
        <taxon>Aeromonas</taxon>
    </lineage>
</organism>
<comment type="subcellular location">
    <subcellularLocation>
        <location evidence="6">Cell membrane</location>
        <topology evidence="6">Multi-pass membrane protein</topology>
    </subcellularLocation>
    <subcellularLocation>
        <location evidence="1">Membrane</location>
    </subcellularLocation>
</comment>
<evidence type="ECO:0000313" key="8">
    <source>
        <dbReference type="EMBL" id="MFM4895026.1"/>
    </source>
</evidence>
<reference evidence="8 9" key="1">
    <citation type="submission" date="2024-09" db="EMBL/GenBank/DDBJ databases">
        <title>Aeromonas strains Genome sequencing and assembly.</title>
        <authorList>
            <person name="Hu X."/>
            <person name="Tang B."/>
        </authorList>
    </citation>
    <scope>NUCLEOTIDE SEQUENCE [LARGE SCALE GENOMIC DNA]</scope>
    <source>
        <strain evidence="8 9">NB23SCDHY001</strain>
    </source>
</reference>
<keyword evidence="5 6" id="KW-0472">Membrane</keyword>
<gene>
    <name evidence="8" type="ORF">ACEUDJ_19470</name>
</gene>
<accession>A0ABW9GY71</accession>
<evidence type="ECO:0000256" key="7">
    <source>
        <dbReference type="SAM" id="Coils"/>
    </source>
</evidence>
<dbReference type="Proteomes" id="UP001630969">
    <property type="component" value="Unassembled WGS sequence"/>
</dbReference>
<keyword evidence="6" id="KW-1003">Cell membrane</keyword>
<sequence>MGLLMAWLGCWQLTRAAQKRQLLELNQQRGQLELSLQDLLVKEDRYGYQLSLEGGFAPGLTLFLDNQVYQGQPGYQVLRPLVTAQGLLLVDLGWVPQGEDRQVIPAVSQPAGEYRIRGRVARPYHPPLRLGGPEEEWPTRVQAIDTPRLAARWQRPVLPFVLILEEGGSWPELVRHKPDNPMTPERHIGYAVQWFAMTLTLAGLTLWWWRKGAAHDDDKEVE</sequence>
<protein>
    <recommendedName>
        <fullName evidence="6">SURF1-like protein</fullName>
    </recommendedName>
</protein>
<dbReference type="InterPro" id="IPR045214">
    <property type="entry name" value="Surf1/Surf4"/>
</dbReference>
<evidence type="ECO:0000256" key="1">
    <source>
        <dbReference type="ARBA" id="ARBA00004370"/>
    </source>
</evidence>
<dbReference type="RefSeq" id="WP_408776093.1">
    <property type="nucleotide sequence ID" value="NZ_JBGWZZ010000016.1"/>
</dbReference>
<proteinExistence type="inferred from homology"/>
<dbReference type="GeneID" id="97222325"/>
<evidence type="ECO:0000256" key="3">
    <source>
        <dbReference type="ARBA" id="ARBA00022692"/>
    </source>
</evidence>
<dbReference type="EMBL" id="JBGXBU010000013">
    <property type="protein sequence ID" value="MFM4895026.1"/>
    <property type="molecule type" value="Genomic_DNA"/>
</dbReference>
<keyword evidence="7" id="KW-0175">Coiled coil</keyword>
<comment type="caution">
    <text evidence="6">Lacks conserved residue(s) required for the propagation of feature annotation.</text>
</comment>
<name>A0ABW9GY71_9GAMM</name>
<dbReference type="CDD" id="cd06662">
    <property type="entry name" value="SURF1"/>
    <property type="match status" value="1"/>
</dbReference>
<feature type="transmembrane region" description="Helical" evidence="6">
    <location>
        <begin position="188"/>
        <end position="209"/>
    </location>
</feature>
<dbReference type="PANTHER" id="PTHR23427:SF2">
    <property type="entry name" value="SURFEIT LOCUS PROTEIN 1"/>
    <property type="match status" value="1"/>
</dbReference>
<dbReference type="PROSITE" id="PS50895">
    <property type="entry name" value="SURF1"/>
    <property type="match status" value="1"/>
</dbReference>